<evidence type="ECO:0000313" key="7">
    <source>
        <dbReference type="Proteomes" id="UP000291338"/>
    </source>
</evidence>
<evidence type="ECO:0000313" key="6">
    <source>
        <dbReference type="Proteomes" id="UP000061457"/>
    </source>
</evidence>
<keyword evidence="1" id="KW-0472">Membrane</keyword>
<organism evidence="2 6">
    <name type="scientific">Pseudoalteromonas phenolica</name>
    <dbReference type="NCBI Taxonomy" id="161398"/>
    <lineage>
        <taxon>Bacteria</taxon>
        <taxon>Pseudomonadati</taxon>
        <taxon>Pseudomonadota</taxon>
        <taxon>Gammaproteobacteria</taxon>
        <taxon>Alteromonadales</taxon>
        <taxon>Pseudoalteromonadaceae</taxon>
        <taxon>Pseudoalteromonas</taxon>
    </lineage>
</organism>
<protein>
    <submittedName>
        <fullName evidence="2">Uncharacterized protein</fullName>
    </submittedName>
</protein>
<reference evidence="8" key="4">
    <citation type="submission" date="2019-06" db="EMBL/GenBank/DDBJ databases">
        <title>Co-occurence of chitin degradation, pigmentation and bioactivity in marine Pseudoalteromonas.</title>
        <authorList>
            <person name="Sonnenschein E.C."/>
            <person name="Bech P.K."/>
        </authorList>
    </citation>
    <scope>NUCLEOTIDE SEQUENCE [LARGE SCALE GENOMIC DNA]</scope>
    <source>
        <strain evidence="8">S1189</strain>
    </source>
</reference>
<dbReference type="EMBL" id="CP013187">
    <property type="protein sequence ID" value="ALO41366.1"/>
    <property type="molecule type" value="Genomic_DNA"/>
</dbReference>
<evidence type="ECO:0000313" key="2">
    <source>
        <dbReference type="EMBL" id="ALO41366.1"/>
    </source>
</evidence>
<gene>
    <name evidence="3" type="ORF">C1E23_16340</name>
    <name evidence="4" type="ORF">C1E24_17695</name>
    <name evidence="5" type="ORF">CWB73_14435</name>
    <name evidence="2" type="ORF">PP2015_847</name>
</gene>
<evidence type="ECO:0000256" key="1">
    <source>
        <dbReference type="SAM" id="Phobius"/>
    </source>
</evidence>
<evidence type="ECO:0000313" key="8">
    <source>
        <dbReference type="Proteomes" id="UP000307362"/>
    </source>
</evidence>
<feature type="transmembrane region" description="Helical" evidence="1">
    <location>
        <begin position="53"/>
        <end position="74"/>
    </location>
</feature>
<evidence type="ECO:0000313" key="4">
    <source>
        <dbReference type="EMBL" id="TLX45747.1"/>
    </source>
</evidence>
<reference evidence="2 6" key="1">
    <citation type="submission" date="2015-11" db="EMBL/GenBank/DDBJ databases">
        <authorList>
            <person name="Zhang Y."/>
            <person name="Guo Z."/>
        </authorList>
    </citation>
    <scope>NUCLEOTIDE SEQUENCE [LARGE SCALE GENOMIC DNA]</scope>
    <source>
        <strain evidence="2 6">KCTC 12086</strain>
    </source>
</reference>
<dbReference type="OrthoDB" id="5770992at2"/>
<keyword evidence="1" id="KW-1133">Transmembrane helix</keyword>
<dbReference type="Proteomes" id="UP000309186">
    <property type="component" value="Unassembled WGS sequence"/>
</dbReference>
<dbReference type="EMBL" id="PPSW01000030">
    <property type="protein sequence ID" value="TLX45747.1"/>
    <property type="molecule type" value="Genomic_DNA"/>
</dbReference>
<dbReference type="KEGG" id="pphe:PP2015_847"/>
<dbReference type="EMBL" id="PPSX01000067">
    <property type="protein sequence ID" value="RZQ52045.1"/>
    <property type="molecule type" value="Genomic_DNA"/>
</dbReference>
<sequence length="82" mass="9088">MPNELDLLLNIVLLLLGAGAFFINHLTTLRVAALAACSLLFLSFSFDLMSTSVVSNLSLIMINTFYLFKVYTFGQLKLSHTD</sequence>
<dbReference type="Proteomes" id="UP000061457">
    <property type="component" value="Chromosome I"/>
</dbReference>
<evidence type="ECO:0000313" key="3">
    <source>
        <dbReference type="EMBL" id="RZQ52045.1"/>
    </source>
</evidence>
<keyword evidence="1" id="KW-0812">Transmembrane</keyword>
<dbReference type="Proteomes" id="UP000307362">
    <property type="component" value="Unassembled WGS sequence"/>
</dbReference>
<dbReference type="EMBL" id="PNCM01000031">
    <property type="protein sequence ID" value="TMP79308.1"/>
    <property type="molecule type" value="Genomic_DNA"/>
</dbReference>
<dbReference type="Proteomes" id="UP000291338">
    <property type="component" value="Unassembled WGS sequence"/>
</dbReference>
<evidence type="ECO:0000313" key="9">
    <source>
        <dbReference type="Proteomes" id="UP000309186"/>
    </source>
</evidence>
<dbReference type="AlphaFoldDB" id="A0A0S2JZF7"/>
<dbReference type="PATRIC" id="fig|161398.10.peg.861"/>
<accession>A0A0S2JZF7</accession>
<proteinExistence type="predicted"/>
<evidence type="ECO:0000313" key="5">
    <source>
        <dbReference type="EMBL" id="TMP79308.1"/>
    </source>
</evidence>
<dbReference type="RefSeq" id="WP_058029111.1">
    <property type="nucleotide sequence ID" value="NZ_CP013187.1"/>
</dbReference>
<reference evidence="5" key="5">
    <citation type="submission" date="2019-09" db="EMBL/GenBank/DDBJ databases">
        <title>Co-occurence of chitin degradation, pigmentation and bioactivity in marine Pseudoalteromonas.</title>
        <authorList>
            <person name="Sonnenschein E.C."/>
            <person name="Bech P.K."/>
        </authorList>
    </citation>
    <scope>NUCLEOTIDE SEQUENCE</scope>
    <source>
        <strain evidence="5">S1189</strain>
    </source>
</reference>
<feature type="transmembrane region" description="Helical" evidence="1">
    <location>
        <begin position="7"/>
        <end position="23"/>
    </location>
</feature>
<keyword evidence="6" id="KW-1185">Reference proteome</keyword>
<name>A0A0S2JZF7_9GAMM</name>
<reference evidence="5 8" key="2">
    <citation type="submission" date="2017-12" db="EMBL/GenBank/DDBJ databases">
        <authorList>
            <person name="Paulsen S."/>
            <person name="Gram L.K."/>
        </authorList>
    </citation>
    <scope>NUCLEOTIDE SEQUENCE [LARGE SCALE GENOMIC DNA]</scope>
    <source>
        <strain evidence="5 8">S1189</strain>
    </source>
</reference>
<reference evidence="7 9" key="3">
    <citation type="submission" date="2018-01" db="EMBL/GenBank/DDBJ databases">
        <title>Co-occurrence of chitin degradation, pigmentation and bioactivity in marine Pseudoalteromonas.</title>
        <authorList>
            <person name="Paulsen S."/>
            <person name="Gram L."/>
            <person name="Machado H."/>
        </authorList>
    </citation>
    <scope>NUCLEOTIDE SEQUENCE [LARGE SCALE GENOMIC DNA]</scope>
    <source>
        <strain evidence="4 9">S3663</strain>
        <strain evidence="3 7">S3898</strain>
    </source>
</reference>
<dbReference type="STRING" id="161398.PP2015_847"/>